<gene>
    <name evidence="2" type="ORF">WHR41_07339</name>
</gene>
<dbReference type="RefSeq" id="XP_069227024.1">
    <property type="nucleotide sequence ID" value="XM_069375944.1"/>
</dbReference>
<proteinExistence type="predicted"/>
<evidence type="ECO:0000313" key="3">
    <source>
        <dbReference type="Proteomes" id="UP000803884"/>
    </source>
</evidence>
<dbReference type="InterPro" id="IPR051057">
    <property type="entry name" value="PI-PLC_domain"/>
</dbReference>
<accession>A0AB34KGQ7</accession>
<dbReference type="EMBL" id="JAAQHG020000030">
    <property type="protein sequence ID" value="KAL1583918.1"/>
    <property type="molecule type" value="Genomic_DNA"/>
</dbReference>
<name>A0AB34KGQ7_9PEZI</name>
<keyword evidence="1" id="KW-0732">Signal</keyword>
<dbReference type="AlphaFoldDB" id="A0AB34KGQ7"/>
<dbReference type="GO" id="GO:0008081">
    <property type="term" value="F:phosphoric diester hydrolase activity"/>
    <property type="evidence" value="ECO:0007669"/>
    <property type="project" value="InterPro"/>
</dbReference>
<feature type="signal peptide" evidence="1">
    <location>
        <begin position="1"/>
        <end position="20"/>
    </location>
</feature>
<keyword evidence="3" id="KW-1185">Reference proteome</keyword>
<dbReference type="Gene3D" id="3.20.20.190">
    <property type="entry name" value="Phosphatidylinositol (PI) phosphodiesterase"/>
    <property type="match status" value="1"/>
</dbReference>
<dbReference type="InterPro" id="IPR017946">
    <property type="entry name" value="PLC-like_Pdiesterase_TIM-brl"/>
</dbReference>
<dbReference type="SUPFAM" id="SSF51695">
    <property type="entry name" value="PLC-like phosphodiesterases"/>
    <property type="match status" value="1"/>
</dbReference>
<organism evidence="2 3">
    <name type="scientific">Cladosporium halotolerans</name>
    <dbReference type="NCBI Taxonomy" id="1052096"/>
    <lineage>
        <taxon>Eukaryota</taxon>
        <taxon>Fungi</taxon>
        <taxon>Dikarya</taxon>
        <taxon>Ascomycota</taxon>
        <taxon>Pezizomycotina</taxon>
        <taxon>Dothideomycetes</taxon>
        <taxon>Dothideomycetidae</taxon>
        <taxon>Cladosporiales</taxon>
        <taxon>Cladosporiaceae</taxon>
        <taxon>Cladosporium</taxon>
    </lineage>
</organism>
<sequence length="413" mass="45138">MLAVAAVIFYLFAVFGEGRAAPPHLDTPSHHDTDTMAHDAGGKPTSNLANYALQKVLDDASPIFGHFEESSKSDTSIWMKAYPDDTKLVHMNIPGTHDAATWNYSKATQQRLEPIAALNGISEVDPNNYRCQDNPFITMLNDGIRAFDLRYAHDVTNTTLVFWHGIGLQSQTATLDSLLFGFYAWLDAHPSEALFLSFQFEGNSIPNSANDLSVQSLLYASLTSPAAKQYISQTNTLATLGSARGKVTLLRRFDLNLLPSSQSANFPGLHFSPADWGDNPRNNSLVYDAETQAVAHIQDYYSPEVASGASAEEIIGSKFDACTDFFDYAASDAAPDELFWSFASSTKIGNEPPSTPRIQALGNGTELTPEGGVNDRLVEYLKGKQGKRLGIVMFDFYEQPGELLETFLGLSPP</sequence>
<evidence type="ECO:0000313" key="2">
    <source>
        <dbReference type="EMBL" id="KAL1583918.1"/>
    </source>
</evidence>
<reference evidence="2 3" key="1">
    <citation type="journal article" date="2020" name="Microbiol. Resour. Announc.">
        <title>Draft Genome Sequence of a Cladosporium Species Isolated from the Mesophotic Ascidian Didemnum maculosum.</title>
        <authorList>
            <person name="Gioti A."/>
            <person name="Siaperas R."/>
            <person name="Nikolaivits E."/>
            <person name="Le Goff G."/>
            <person name="Ouazzani J."/>
            <person name="Kotoulas G."/>
            <person name="Topakas E."/>
        </authorList>
    </citation>
    <scope>NUCLEOTIDE SEQUENCE [LARGE SCALE GENOMIC DNA]</scope>
    <source>
        <strain evidence="2 3">TM138-S3</strain>
    </source>
</reference>
<dbReference type="PANTHER" id="PTHR13593:SF116">
    <property type="entry name" value="PLC-LIKE PHOSPHODIESTERASE"/>
    <property type="match status" value="1"/>
</dbReference>
<dbReference type="GeneID" id="96008782"/>
<dbReference type="Proteomes" id="UP000803884">
    <property type="component" value="Unassembled WGS sequence"/>
</dbReference>
<comment type="caution">
    <text evidence="2">The sequence shown here is derived from an EMBL/GenBank/DDBJ whole genome shotgun (WGS) entry which is preliminary data.</text>
</comment>
<dbReference type="PANTHER" id="PTHR13593">
    <property type="match status" value="1"/>
</dbReference>
<evidence type="ECO:0000256" key="1">
    <source>
        <dbReference type="SAM" id="SignalP"/>
    </source>
</evidence>
<protein>
    <recommendedName>
        <fullName evidence="4">Phosphatidylinositol-specific phospholipase C X domain-containing protein</fullName>
    </recommendedName>
</protein>
<evidence type="ECO:0008006" key="4">
    <source>
        <dbReference type="Google" id="ProtNLM"/>
    </source>
</evidence>
<feature type="chain" id="PRO_5044341629" description="Phosphatidylinositol-specific phospholipase C X domain-containing protein" evidence="1">
    <location>
        <begin position="21"/>
        <end position="413"/>
    </location>
</feature>
<dbReference type="GO" id="GO:0006629">
    <property type="term" value="P:lipid metabolic process"/>
    <property type="evidence" value="ECO:0007669"/>
    <property type="project" value="InterPro"/>
</dbReference>